<keyword evidence="3" id="KW-1133">Transmembrane helix</keyword>
<dbReference type="InterPro" id="IPR029024">
    <property type="entry name" value="TerB-like"/>
</dbReference>
<dbReference type="SUPFAM" id="SSF158682">
    <property type="entry name" value="TerB-like"/>
    <property type="match status" value="1"/>
</dbReference>
<protein>
    <recommendedName>
        <fullName evidence="6">Mll5186 protein</fullName>
    </recommendedName>
</protein>
<dbReference type="Proteomes" id="UP000241229">
    <property type="component" value="Unassembled WGS sequence"/>
</dbReference>
<reference evidence="4 5" key="1">
    <citation type="submission" date="2018-03" db="EMBL/GenBank/DDBJ databases">
        <title>The draft genome of Mesorhizobium sp. 6GN-30.</title>
        <authorList>
            <person name="Liu L."/>
            <person name="Li L."/>
            <person name="Wang T."/>
            <person name="Zhang X."/>
            <person name="Liang L."/>
        </authorList>
    </citation>
    <scope>NUCLEOTIDE SEQUENCE [LARGE SCALE GENOMIC DNA]</scope>
    <source>
        <strain evidence="4 5">6GN30</strain>
    </source>
</reference>
<evidence type="ECO:0000313" key="5">
    <source>
        <dbReference type="Proteomes" id="UP000241229"/>
    </source>
</evidence>
<feature type="transmembrane region" description="Helical" evidence="3">
    <location>
        <begin position="109"/>
        <end position="128"/>
    </location>
</feature>
<name>A0A2P7S781_9HYPH</name>
<evidence type="ECO:0000256" key="2">
    <source>
        <dbReference type="SAM" id="MobiDB-lite"/>
    </source>
</evidence>
<evidence type="ECO:0000256" key="1">
    <source>
        <dbReference type="SAM" id="Coils"/>
    </source>
</evidence>
<evidence type="ECO:0000313" key="4">
    <source>
        <dbReference type="EMBL" id="PSJ58334.1"/>
    </source>
</evidence>
<dbReference type="RefSeq" id="WP_106773074.1">
    <property type="nucleotide sequence ID" value="NZ_PXYK01000014.1"/>
</dbReference>
<feature type="transmembrane region" description="Helical" evidence="3">
    <location>
        <begin position="288"/>
        <end position="311"/>
    </location>
</feature>
<dbReference type="OrthoDB" id="7032238at2"/>
<dbReference type="AlphaFoldDB" id="A0A2P7S781"/>
<evidence type="ECO:0008006" key="6">
    <source>
        <dbReference type="Google" id="ProtNLM"/>
    </source>
</evidence>
<comment type="caution">
    <text evidence="4">The sequence shown here is derived from an EMBL/GenBank/DDBJ whole genome shotgun (WGS) entry which is preliminary data.</text>
</comment>
<proteinExistence type="predicted"/>
<feature type="region of interest" description="Disordered" evidence="2">
    <location>
        <begin position="181"/>
        <end position="220"/>
    </location>
</feature>
<keyword evidence="1" id="KW-0175">Coiled coil</keyword>
<gene>
    <name evidence="4" type="ORF">C7I84_15315</name>
</gene>
<evidence type="ECO:0000256" key="3">
    <source>
        <dbReference type="SAM" id="Phobius"/>
    </source>
</evidence>
<keyword evidence="5" id="KW-1185">Reference proteome</keyword>
<feature type="compositionally biased region" description="Low complexity" evidence="2">
    <location>
        <begin position="181"/>
        <end position="212"/>
    </location>
</feature>
<feature type="coiled-coil region" evidence="1">
    <location>
        <begin position="257"/>
        <end position="291"/>
    </location>
</feature>
<keyword evidence="3" id="KW-0812">Transmembrane</keyword>
<keyword evidence="3" id="KW-0472">Membrane</keyword>
<dbReference type="EMBL" id="PXYK01000014">
    <property type="protein sequence ID" value="PSJ58334.1"/>
    <property type="molecule type" value="Genomic_DNA"/>
</dbReference>
<organism evidence="4 5">
    <name type="scientific">Kumtagia ephedrae</name>
    <dbReference type="NCBI Taxonomy" id="2116701"/>
    <lineage>
        <taxon>Bacteria</taxon>
        <taxon>Pseudomonadati</taxon>
        <taxon>Pseudomonadota</taxon>
        <taxon>Alphaproteobacteria</taxon>
        <taxon>Hyphomicrobiales</taxon>
        <taxon>Phyllobacteriaceae</taxon>
        <taxon>Kumtagia</taxon>
    </lineage>
</organism>
<sequence>MALAENPQVTPAALVTDDRSYVDWPAILAGTFLATAVSFVLLTFGSALGLSLTSAYEGEGISLTGFAIAAALWLLWVQISSFFAGGYLAGRLRRRFGDASELESDLRDGAHGLTVWALGVLISAFIAYSGISGAASTAASAVSAAGGAAATAVSGVAGAAGEALDQNELLLDRLLRPGTAAPAEGAAAPAAPAPDTAAPAPGAASPAPAPDAAARDTTGDRGEFTRILLSTIADGQMDDADRQYLVSTVAQRAGIPPEEAQQRVDQLAQQAAELEAQARAAADRARRLTMLAAFITAASLFVSAVAAYYAATLGGNHRDKQTFFADWARPW</sequence>
<feature type="transmembrane region" description="Helical" evidence="3">
    <location>
        <begin position="26"/>
        <end position="51"/>
    </location>
</feature>
<feature type="transmembrane region" description="Helical" evidence="3">
    <location>
        <begin position="63"/>
        <end position="89"/>
    </location>
</feature>
<accession>A0A2P7S781</accession>